<dbReference type="PANTHER" id="PTHR40661:SF1">
    <property type="entry name" value="HTH CRO_C1-TYPE DOMAIN-CONTAINING PROTEIN"/>
    <property type="match status" value="1"/>
</dbReference>
<dbReference type="Pfam" id="PF00717">
    <property type="entry name" value="Peptidase_S24"/>
    <property type="match status" value="1"/>
</dbReference>
<evidence type="ECO:0000256" key="4">
    <source>
        <dbReference type="ARBA" id="ARBA00023125"/>
    </source>
</evidence>
<dbReference type="SMART" id="SM00530">
    <property type="entry name" value="HTH_XRE"/>
    <property type="match status" value="1"/>
</dbReference>
<evidence type="ECO:0000256" key="5">
    <source>
        <dbReference type="ARBA" id="ARBA00023163"/>
    </source>
</evidence>
<dbReference type="GO" id="GO:0004252">
    <property type="term" value="F:serine-type endopeptidase activity"/>
    <property type="evidence" value="ECO:0007669"/>
    <property type="project" value="InterPro"/>
</dbReference>
<dbReference type="PROSITE" id="PS50943">
    <property type="entry name" value="HTH_CROC1"/>
    <property type="match status" value="1"/>
</dbReference>
<dbReference type="Pfam" id="PF01381">
    <property type="entry name" value="HTH_3"/>
    <property type="match status" value="1"/>
</dbReference>
<dbReference type="Proteomes" id="UP000194885">
    <property type="component" value="Unassembled WGS sequence"/>
</dbReference>
<evidence type="ECO:0000259" key="6">
    <source>
        <dbReference type="PROSITE" id="PS50943"/>
    </source>
</evidence>
<dbReference type="PANTHER" id="PTHR40661">
    <property type="match status" value="1"/>
</dbReference>
<keyword evidence="4" id="KW-0238">DNA-binding</keyword>
<dbReference type="InterPro" id="IPR036286">
    <property type="entry name" value="LexA/Signal_pep-like_sf"/>
</dbReference>
<protein>
    <recommendedName>
        <fullName evidence="6">HTH cro/C1-type domain-containing protein</fullName>
    </recommendedName>
</protein>
<dbReference type="EMBL" id="NGKW01000008">
    <property type="protein sequence ID" value="OTN87515.1"/>
    <property type="molecule type" value="Genomic_DNA"/>
</dbReference>
<dbReference type="GO" id="GO:0006508">
    <property type="term" value="P:proteolysis"/>
    <property type="evidence" value="ECO:0007669"/>
    <property type="project" value="UniProtKB-KW"/>
</dbReference>
<keyword evidence="3" id="KW-0805">Transcription regulation</keyword>
<dbReference type="RefSeq" id="WP_086323857.1">
    <property type="nucleotide sequence ID" value="NZ_NGKW01000008.1"/>
</dbReference>
<dbReference type="InterPro" id="IPR001387">
    <property type="entry name" value="Cro/C1-type_HTH"/>
</dbReference>
<dbReference type="CDD" id="cd00093">
    <property type="entry name" value="HTH_XRE"/>
    <property type="match status" value="1"/>
</dbReference>
<evidence type="ECO:0000313" key="7">
    <source>
        <dbReference type="EMBL" id="OTN87515.1"/>
    </source>
</evidence>
<comment type="caution">
    <text evidence="7">The sequence shown here is derived from an EMBL/GenBank/DDBJ whole genome shotgun (WGS) entry which is preliminary data.</text>
</comment>
<dbReference type="Gene3D" id="2.10.109.10">
    <property type="entry name" value="Umud Fragment, subunit A"/>
    <property type="match status" value="1"/>
</dbReference>
<proteinExistence type="predicted"/>
<dbReference type="InterPro" id="IPR019756">
    <property type="entry name" value="Pept_S26A_signal_pept_1_Ser-AS"/>
</dbReference>
<gene>
    <name evidence="7" type="ORF">A5810_002833</name>
</gene>
<keyword evidence="2" id="KW-0378">Hydrolase</keyword>
<dbReference type="InterPro" id="IPR010982">
    <property type="entry name" value="Lambda_DNA-bd_dom_sf"/>
</dbReference>
<dbReference type="CDD" id="cd06529">
    <property type="entry name" value="S24_LexA-like"/>
    <property type="match status" value="1"/>
</dbReference>
<keyword evidence="1" id="KW-0645">Protease</keyword>
<dbReference type="InterPro" id="IPR039418">
    <property type="entry name" value="LexA-like"/>
</dbReference>
<evidence type="ECO:0000256" key="1">
    <source>
        <dbReference type="ARBA" id="ARBA00022670"/>
    </source>
</evidence>
<keyword evidence="5" id="KW-0804">Transcription</keyword>
<dbReference type="PROSITE" id="PS00501">
    <property type="entry name" value="SPASE_I_1"/>
    <property type="match status" value="1"/>
</dbReference>
<dbReference type="Gene3D" id="1.10.260.40">
    <property type="entry name" value="lambda repressor-like DNA-binding domains"/>
    <property type="match status" value="1"/>
</dbReference>
<dbReference type="GO" id="GO:0016020">
    <property type="term" value="C:membrane"/>
    <property type="evidence" value="ECO:0007669"/>
    <property type="project" value="InterPro"/>
</dbReference>
<evidence type="ECO:0000313" key="8">
    <source>
        <dbReference type="Proteomes" id="UP000194885"/>
    </source>
</evidence>
<dbReference type="AlphaFoldDB" id="A0A2C9X291"/>
<evidence type="ECO:0000256" key="2">
    <source>
        <dbReference type="ARBA" id="ARBA00022801"/>
    </source>
</evidence>
<dbReference type="SUPFAM" id="SSF51306">
    <property type="entry name" value="LexA/Signal peptidase"/>
    <property type="match status" value="1"/>
</dbReference>
<accession>A0A2C9X291</accession>
<sequence length="269" mass="30584">MARGRGELTPKDIEIRKIISTNINKLLEQYNKKQTDIHNATGIPKSTLTGYIKGTSTPNQGNIQKISDFFGVKKSDIDPRFSSDLKKQNERKLDINSIYSQLTPPRQQKVYDFAKHELEDQNRSNVIQGNFGKAVDEDEKQEVSYVGLLSAGHGCPNYDKERPLGTVTMRESQIPSHYDLAFMVNGNSMHPTFENGEIVFIKLTPHVMNGQIGAVEINGEAFLKKMYVENRRLRLVSLNCDCDENGNRLYPDFYADEYDDLYVIGRVIV</sequence>
<name>A0A2C9X291_ENTFC</name>
<feature type="domain" description="HTH cro/C1-type" evidence="6">
    <location>
        <begin position="23"/>
        <end position="77"/>
    </location>
</feature>
<organism evidence="7 8">
    <name type="scientific">Enterococcus faecium</name>
    <name type="common">Streptococcus faecium</name>
    <dbReference type="NCBI Taxonomy" id="1352"/>
    <lineage>
        <taxon>Bacteria</taxon>
        <taxon>Bacillati</taxon>
        <taxon>Bacillota</taxon>
        <taxon>Bacilli</taxon>
        <taxon>Lactobacillales</taxon>
        <taxon>Enterococcaceae</taxon>
        <taxon>Enterococcus</taxon>
    </lineage>
</organism>
<evidence type="ECO:0000256" key="3">
    <source>
        <dbReference type="ARBA" id="ARBA00023015"/>
    </source>
</evidence>
<dbReference type="SUPFAM" id="SSF47413">
    <property type="entry name" value="lambda repressor-like DNA-binding domains"/>
    <property type="match status" value="1"/>
</dbReference>
<dbReference type="GO" id="GO:0003677">
    <property type="term" value="F:DNA binding"/>
    <property type="evidence" value="ECO:0007669"/>
    <property type="project" value="UniProtKB-KW"/>
</dbReference>
<dbReference type="InterPro" id="IPR015927">
    <property type="entry name" value="Peptidase_S24_S26A/B/C"/>
</dbReference>
<reference evidence="7 8" key="1">
    <citation type="submission" date="2017-05" db="EMBL/GenBank/DDBJ databases">
        <title>The Genome Sequence of Enterococcus faecium 7H8_DIV0219.</title>
        <authorList>
            <consortium name="The Broad Institute Genomics Platform"/>
            <consortium name="The Broad Institute Genomic Center for Infectious Diseases"/>
            <person name="Earl A."/>
            <person name="Manson A."/>
            <person name="Schwartman J."/>
            <person name="Gilmore M."/>
            <person name="Abouelleil A."/>
            <person name="Cao P."/>
            <person name="Chapman S."/>
            <person name="Cusick C."/>
            <person name="Shea T."/>
            <person name="Young S."/>
            <person name="Neafsey D."/>
            <person name="Nusbaum C."/>
            <person name="Birren B."/>
        </authorList>
    </citation>
    <scope>NUCLEOTIDE SEQUENCE [LARGE SCALE GENOMIC DNA]</scope>
    <source>
        <strain evidence="7 8">7H8_DIV0219</strain>
    </source>
</reference>